<evidence type="ECO:0000313" key="2">
    <source>
        <dbReference type="Proteomes" id="UP000054481"/>
    </source>
</evidence>
<protein>
    <submittedName>
        <fullName evidence="1">Uncharacterized protein</fullName>
    </submittedName>
</protein>
<accession>A0A0F8A682</accession>
<name>A0A0F8A682_9HYPO</name>
<dbReference type="OrthoDB" id="2679825at2759"/>
<dbReference type="Pfam" id="PF21858">
    <property type="entry name" value="DUF6914"/>
    <property type="match status" value="1"/>
</dbReference>
<proteinExistence type="predicted"/>
<reference evidence="1 2" key="1">
    <citation type="journal article" date="2014" name="Genome Biol. Evol.">
        <title>Comparative genomics and transcriptomics analyses reveal divergent lifestyle features of nematode endoparasitic fungus Hirsutella minnesotensis.</title>
        <authorList>
            <person name="Lai Y."/>
            <person name="Liu K."/>
            <person name="Zhang X."/>
            <person name="Zhang X."/>
            <person name="Li K."/>
            <person name="Wang N."/>
            <person name="Shu C."/>
            <person name="Wu Y."/>
            <person name="Wang C."/>
            <person name="Bushley K.E."/>
            <person name="Xiang M."/>
            <person name="Liu X."/>
        </authorList>
    </citation>
    <scope>NUCLEOTIDE SEQUENCE [LARGE SCALE GENOMIC DNA]</scope>
    <source>
        <strain evidence="1 2">3608</strain>
    </source>
</reference>
<keyword evidence="2" id="KW-1185">Reference proteome</keyword>
<sequence length="185" mass="20474">MPFAKDRLYVALYVRGGLATMPDGEDRYHWALIIGPKSEGADARGTKVHAKERLVIAEGKSHSVWELEESQIELAPTGMILVRVLVAKVKNRKRLVSILQSVPVRGGQPGWNCVGWVKEALELAQKDGKALRTAVVDWQTVRDAAMRYALDKEAAHRFDGKAEPGEFNMAKVPTWNLLKGSESVA</sequence>
<dbReference type="AlphaFoldDB" id="A0A0F8A682"/>
<evidence type="ECO:0000313" key="1">
    <source>
        <dbReference type="EMBL" id="KJZ76624.1"/>
    </source>
</evidence>
<gene>
    <name evidence="1" type="ORF">HIM_03960</name>
</gene>
<dbReference type="Proteomes" id="UP000054481">
    <property type="component" value="Unassembled WGS sequence"/>
</dbReference>
<dbReference type="EMBL" id="KQ030510">
    <property type="protein sequence ID" value="KJZ76624.1"/>
    <property type="molecule type" value="Genomic_DNA"/>
</dbReference>
<organism evidence="1 2">
    <name type="scientific">Hirsutella minnesotensis 3608</name>
    <dbReference type="NCBI Taxonomy" id="1043627"/>
    <lineage>
        <taxon>Eukaryota</taxon>
        <taxon>Fungi</taxon>
        <taxon>Dikarya</taxon>
        <taxon>Ascomycota</taxon>
        <taxon>Pezizomycotina</taxon>
        <taxon>Sordariomycetes</taxon>
        <taxon>Hypocreomycetidae</taxon>
        <taxon>Hypocreales</taxon>
        <taxon>Ophiocordycipitaceae</taxon>
        <taxon>Hirsutella</taxon>
    </lineage>
</organism>
<dbReference type="InterPro" id="IPR054208">
    <property type="entry name" value="DUF6914"/>
</dbReference>